<proteinExistence type="predicted"/>
<name>A0AC35UI63_9BILA</name>
<sequence length="642" mass="72822">MNDLPDMDFDLLVEQYFVSVYDNDVKEVVRILKLDIPVDVPDENNNTALHIASANGFIEMVETLLLWGGSPKKKDSVGMCPLLHACVFGSIPLVELLLRHGADISTISYYGVNVMTISAYYKQLELMKHLQQYDVPLDYLKESGSIVSPLLASCITEDVSIIIFLCLLKDADINMRIGAFDGITALGYCIITNKMQIANLLIELGAEVDLPTLNNKSSRQLAQSFKRKLHSDLVFNELCDDDLNAPNEKPKSLNTTTDLRSLVRDEKVFQINEIFRRKKSFKELPPNQSGLMYSAIVGNISLCDIFLVNGDDINKCENVLNFSIIMIAAACGNDDLVKYLAINGAYLHVTSANDLTLFDIVKLSRGIKRETMELIEKFKNNGYYTCKEEKKETLFHKIGTYFKAPKKKIHINNYPGEIGLKKRIMDNMENTDYFCDTFFEQFDFEKVCLENDQKWFSTDSIRLKDLKFRTLSNQSPSRNSLILPKIPCETFSRIFYRGPDNVAQCATFTQKDINDRLEDLVLYCKQSCKQNSSSNNIKFENKSIRSGLFSQGVGEIDQSEILDILVEAALTKLDSNSQRSHQHSNYTIFQDSYGLSSSMNSLVKYRSNDQLSASTGSTVSYRHGYCPEIDHYDACFEDISYN</sequence>
<evidence type="ECO:0000313" key="2">
    <source>
        <dbReference type="WBParaSite" id="RSKR_0001177300.1"/>
    </source>
</evidence>
<reference evidence="2" key="1">
    <citation type="submission" date="2016-11" db="UniProtKB">
        <authorList>
            <consortium name="WormBaseParasite"/>
        </authorList>
    </citation>
    <scope>IDENTIFICATION</scope>
    <source>
        <strain evidence="2">KR3021</strain>
    </source>
</reference>
<protein>
    <submittedName>
        <fullName evidence="2">ANK_REP_REGION domain-containing protein</fullName>
    </submittedName>
</protein>
<dbReference type="WBParaSite" id="RSKR_0001177300.1">
    <property type="protein sequence ID" value="RSKR_0001177300.1"/>
    <property type="gene ID" value="RSKR_0001177300"/>
</dbReference>
<dbReference type="Proteomes" id="UP000095286">
    <property type="component" value="Unplaced"/>
</dbReference>
<evidence type="ECO:0000313" key="1">
    <source>
        <dbReference type="Proteomes" id="UP000095286"/>
    </source>
</evidence>
<organism evidence="1 2">
    <name type="scientific">Rhabditophanes sp. KR3021</name>
    <dbReference type="NCBI Taxonomy" id="114890"/>
    <lineage>
        <taxon>Eukaryota</taxon>
        <taxon>Metazoa</taxon>
        <taxon>Ecdysozoa</taxon>
        <taxon>Nematoda</taxon>
        <taxon>Chromadorea</taxon>
        <taxon>Rhabditida</taxon>
        <taxon>Tylenchina</taxon>
        <taxon>Panagrolaimomorpha</taxon>
        <taxon>Strongyloidoidea</taxon>
        <taxon>Alloionematidae</taxon>
        <taxon>Rhabditophanes</taxon>
    </lineage>
</organism>
<accession>A0AC35UI63</accession>